<dbReference type="InterPro" id="IPR050712">
    <property type="entry name" value="NAD(P)H-dep_reductase"/>
</dbReference>
<dbReference type="GO" id="GO:0016491">
    <property type="term" value="F:oxidoreductase activity"/>
    <property type="evidence" value="ECO:0007669"/>
    <property type="project" value="InterPro"/>
</dbReference>
<accession>A0A5B8YLE4</accession>
<dbReference type="OrthoDB" id="5767802at2"/>
<keyword evidence="3" id="KW-1185">Reference proteome</keyword>
<dbReference type="GO" id="GO:0005829">
    <property type="term" value="C:cytosol"/>
    <property type="evidence" value="ECO:0007669"/>
    <property type="project" value="TreeGrafter"/>
</dbReference>
<dbReference type="InterPro" id="IPR005025">
    <property type="entry name" value="FMN_Rdtase-like_dom"/>
</dbReference>
<organism evidence="2 3">
    <name type="scientific">Antarcticibacterium arcticum</name>
    <dbReference type="NCBI Taxonomy" id="2585771"/>
    <lineage>
        <taxon>Bacteria</taxon>
        <taxon>Pseudomonadati</taxon>
        <taxon>Bacteroidota</taxon>
        <taxon>Flavobacteriia</taxon>
        <taxon>Flavobacteriales</taxon>
        <taxon>Flavobacteriaceae</taxon>
        <taxon>Antarcticibacterium</taxon>
    </lineage>
</organism>
<dbReference type="AlphaFoldDB" id="A0A5B8YLE4"/>
<evidence type="ECO:0000259" key="1">
    <source>
        <dbReference type="Pfam" id="PF03358"/>
    </source>
</evidence>
<dbReference type="GO" id="GO:0010181">
    <property type="term" value="F:FMN binding"/>
    <property type="evidence" value="ECO:0007669"/>
    <property type="project" value="TreeGrafter"/>
</dbReference>
<dbReference type="Pfam" id="PF03358">
    <property type="entry name" value="FMN_red"/>
    <property type="match status" value="1"/>
</dbReference>
<dbReference type="Gene3D" id="3.40.50.360">
    <property type="match status" value="1"/>
</dbReference>
<sequence>MKKILAFAGSNNSISINHRLISHVAGRIQGHEIKVIKLREFDVPMYCIDLELERGFPTDIKVLKNLIAEHDALIISVNEHNSNVSAFFKNILDWLSRIDRKFLEGKKILLMSTSNGVRGGASALEYTKGIFPRFGGQVIDSFSFPSFKENFEGDQIQNEVLDMGIEDVLTTFAHQIES</sequence>
<dbReference type="KEGG" id="anp:FK178_06885"/>
<name>A0A5B8YLE4_9FLAO</name>
<protein>
    <submittedName>
        <fullName evidence="2">NAD(P)H-dependent oxidoreductase</fullName>
    </submittedName>
</protein>
<reference evidence="2 3" key="1">
    <citation type="submission" date="2019-08" db="EMBL/GenBank/DDBJ databases">
        <title>Antarcticibacterium arcticum sp. nov., a bacterium isolated from marine sediment of the Canadian Beaufort Sea.</title>
        <authorList>
            <person name="Lee Y.M."/>
            <person name="Baek K."/>
            <person name="Lee D.-H."/>
            <person name="Shin S.C."/>
            <person name="Jin Y.K."/>
            <person name="Park Y."/>
        </authorList>
    </citation>
    <scope>NUCLEOTIDE SEQUENCE [LARGE SCALE GENOMIC DNA]</scope>
    <source>
        <strain evidence="2 3">PAMC 28998</strain>
    </source>
</reference>
<evidence type="ECO:0000313" key="2">
    <source>
        <dbReference type="EMBL" id="QED37463.1"/>
    </source>
</evidence>
<gene>
    <name evidence="2" type="ORF">FK178_06885</name>
</gene>
<dbReference type="EMBL" id="CP042476">
    <property type="protein sequence ID" value="QED37463.1"/>
    <property type="molecule type" value="Genomic_DNA"/>
</dbReference>
<dbReference type="PANTHER" id="PTHR30543">
    <property type="entry name" value="CHROMATE REDUCTASE"/>
    <property type="match status" value="1"/>
</dbReference>
<proteinExistence type="predicted"/>
<dbReference type="SUPFAM" id="SSF52218">
    <property type="entry name" value="Flavoproteins"/>
    <property type="match status" value="1"/>
</dbReference>
<dbReference type="InterPro" id="IPR029039">
    <property type="entry name" value="Flavoprotein-like_sf"/>
</dbReference>
<dbReference type="PANTHER" id="PTHR30543:SF21">
    <property type="entry name" value="NAD(P)H-DEPENDENT FMN REDUCTASE LOT6"/>
    <property type="match status" value="1"/>
</dbReference>
<dbReference type="RefSeq" id="WP_146832638.1">
    <property type="nucleotide sequence ID" value="NZ_CP042476.1"/>
</dbReference>
<dbReference type="Proteomes" id="UP000321954">
    <property type="component" value="Chromosome"/>
</dbReference>
<feature type="domain" description="NADPH-dependent FMN reductase-like" evidence="1">
    <location>
        <begin position="3"/>
        <end position="143"/>
    </location>
</feature>
<evidence type="ECO:0000313" key="3">
    <source>
        <dbReference type="Proteomes" id="UP000321954"/>
    </source>
</evidence>